<evidence type="ECO:0000313" key="1">
    <source>
        <dbReference type="EnsemblMetazoa" id="XP_016662475.1"/>
    </source>
</evidence>
<evidence type="ECO:0000313" key="2">
    <source>
        <dbReference type="Proteomes" id="UP000007819"/>
    </source>
</evidence>
<dbReference type="GeneID" id="107884580"/>
<name>A0A8R2H7I3_ACYPI</name>
<sequence length="122" mass="14137">MGAPLSLRLKTALRGSIKDDITGEWRRRKNRELQEMFNENNIADTIKKRRLRWAGHAMRSRNSLLKMVLEQNPVGKRPLGRPKLRWEDVVKKDVEDLGGGANWKNLAMDRVGWRIGCETGWS</sequence>
<protein>
    <recommendedName>
        <fullName evidence="3">Endonuclease-reverse transcriptase</fullName>
    </recommendedName>
</protein>
<dbReference type="OrthoDB" id="6625677at2759"/>
<dbReference type="EnsemblMetazoa" id="XM_016806986.1">
    <property type="protein sequence ID" value="XP_016662475.1"/>
    <property type="gene ID" value="LOC107884580"/>
</dbReference>
<accession>A0A8R2H7I3</accession>
<dbReference type="AlphaFoldDB" id="A0A8R2H7I3"/>
<proteinExistence type="predicted"/>
<organism evidence="1 2">
    <name type="scientific">Acyrthosiphon pisum</name>
    <name type="common">Pea aphid</name>
    <dbReference type="NCBI Taxonomy" id="7029"/>
    <lineage>
        <taxon>Eukaryota</taxon>
        <taxon>Metazoa</taxon>
        <taxon>Ecdysozoa</taxon>
        <taxon>Arthropoda</taxon>
        <taxon>Hexapoda</taxon>
        <taxon>Insecta</taxon>
        <taxon>Pterygota</taxon>
        <taxon>Neoptera</taxon>
        <taxon>Paraneoptera</taxon>
        <taxon>Hemiptera</taxon>
        <taxon>Sternorrhyncha</taxon>
        <taxon>Aphidomorpha</taxon>
        <taxon>Aphidoidea</taxon>
        <taxon>Aphididae</taxon>
        <taxon>Macrosiphini</taxon>
        <taxon>Acyrthosiphon</taxon>
    </lineage>
</organism>
<reference evidence="2" key="1">
    <citation type="submission" date="2010-06" db="EMBL/GenBank/DDBJ databases">
        <authorList>
            <person name="Jiang H."/>
            <person name="Abraham K."/>
            <person name="Ali S."/>
            <person name="Alsbrooks S.L."/>
            <person name="Anim B.N."/>
            <person name="Anosike U.S."/>
            <person name="Attaway T."/>
            <person name="Bandaranaike D.P."/>
            <person name="Battles P.K."/>
            <person name="Bell S.N."/>
            <person name="Bell A.V."/>
            <person name="Beltran B."/>
            <person name="Bickham C."/>
            <person name="Bustamante Y."/>
            <person name="Caleb T."/>
            <person name="Canada A."/>
            <person name="Cardenas V."/>
            <person name="Carter K."/>
            <person name="Chacko J."/>
            <person name="Chandrabose M.N."/>
            <person name="Chavez D."/>
            <person name="Chavez A."/>
            <person name="Chen L."/>
            <person name="Chu H.-S."/>
            <person name="Claassen K.J."/>
            <person name="Cockrell R."/>
            <person name="Collins M."/>
            <person name="Cooper J.A."/>
            <person name="Cree A."/>
            <person name="Curry S.M."/>
            <person name="Da Y."/>
            <person name="Dao M.D."/>
            <person name="Das B."/>
            <person name="Davila M.-L."/>
            <person name="Davy-Carroll L."/>
            <person name="Denson S."/>
            <person name="Dinh H."/>
            <person name="Ebong V.E."/>
            <person name="Edwards J.R."/>
            <person name="Egan A."/>
            <person name="El-Daye J."/>
            <person name="Escobedo L."/>
            <person name="Fernandez S."/>
            <person name="Fernando P.R."/>
            <person name="Flagg N."/>
            <person name="Forbes L.D."/>
            <person name="Fowler R.G."/>
            <person name="Fu Q."/>
            <person name="Gabisi R.A."/>
            <person name="Ganer J."/>
            <person name="Garbino Pronczuk A."/>
            <person name="Garcia R.M."/>
            <person name="Garner T."/>
            <person name="Garrett T.E."/>
            <person name="Gonzalez D.A."/>
            <person name="Hamid H."/>
            <person name="Hawkins E.S."/>
            <person name="Hirani K."/>
            <person name="Hogues M.E."/>
            <person name="Hollins B."/>
            <person name="Hsiao C.-H."/>
            <person name="Jabil R."/>
            <person name="James M.L."/>
            <person name="Jhangiani S.N."/>
            <person name="Johnson B."/>
            <person name="Johnson Q."/>
            <person name="Joshi V."/>
            <person name="Kalu J.B."/>
            <person name="Kam C."/>
            <person name="Kashfia A."/>
            <person name="Keebler J."/>
            <person name="Kisamo H."/>
            <person name="Kovar C.L."/>
            <person name="Lago L.A."/>
            <person name="Lai C.-Y."/>
            <person name="Laidlaw J."/>
            <person name="Lara F."/>
            <person name="Le T.-K."/>
            <person name="Lee S.L."/>
            <person name="Legall F.H."/>
            <person name="Lemon S.J."/>
            <person name="Lewis L.R."/>
            <person name="Li B."/>
            <person name="Liu Y."/>
            <person name="Liu Y.-S."/>
            <person name="Lopez J."/>
            <person name="Lozado R.J."/>
            <person name="Lu J."/>
            <person name="Madu R.C."/>
            <person name="Maheshwari M."/>
            <person name="Maheshwari R."/>
            <person name="Malloy K."/>
            <person name="Martinez E."/>
            <person name="Mathew T."/>
            <person name="Mercado I.C."/>
            <person name="Mercado C."/>
            <person name="Meyer B."/>
            <person name="Montgomery K."/>
            <person name="Morgan M.B."/>
            <person name="Munidasa M."/>
            <person name="Nazareth L.V."/>
            <person name="Nelson J."/>
            <person name="Ng B.M."/>
            <person name="Nguyen N.B."/>
            <person name="Nguyen P.Q."/>
            <person name="Nguyen T."/>
            <person name="Obregon M."/>
            <person name="Okwuonu G.O."/>
            <person name="Onwere C.G."/>
            <person name="Orozco G."/>
            <person name="Parra A."/>
            <person name="Patel S."/>
            <person name="Patil S."/>
            <person name="Perez A."/>
            <person name="Perez Y."/>
            <person name="Pham C."/>
            <person name="Primus E.L."/>
            <person name="Pu L.-L."/>
            <person name="Puazo M."/>
            <person name="Qin X."/>
            <person name="Quiroz J.B."/>
            <person name="Reese J."/>
            <person name="Richards S."/>
            <person name="Rives C.M."/>
            <person name="Robberts R."/>
            <person name="Ruiz S.J."/>
            <person name="Ruiz M.J."/>
            <person name="Santibanez J."/>
            <person name="Schneider B.W."/>
            <person name="Sisson I."/>
            <person name="Smith M."/>
            <person name="Sodergren E."/>
            <person name="Song X.-Z."/>
            <person name="Song B.B."/>
            <person name="Summersgill H."/>
            <person name="Thelus R."/>
            <person name="Thornton R.D."/>
            <person name="Trejos Z.Y."/>
            <person name="Usmani K."/>
            <person name="Vattathil S."/>
            <person name="Villasana D."/>
            <person name="Walker D.L."/>
            <person name="Wang S."/>
            <person name="Wang K."/>
            <person name="White C.S."/>
            <person name="Williams A.C."/>
            <person name="Williamson J."/>
            <person name="Wilson K."/>
            <person name="Woghiren I.O."/>
            <person name="Woodworth J.R."/>
            <person name="Worley K.C."/>
            <person name="Wright R.A."/>
            <person name="Wu W."/>
            <person name="Young L."/>
            <person name="Zhang L."/>
            <person name="Zhang J."/>
            <person name="Zhu Y."/>
            <person name="Muzny D.M."/>
            <person name="Weinstock G."/>
            <person name="Gibbs R.A."/>
        </authorList>
    </citation>
    <scope>NUCLEOTIDE SEQUENCE [LARGE SCALE GENOMIC DNA]</scope>
    <source>
        <strain evidence="2">LSR1</strain>
    </source>
</reference>
<keyword evidence="2" id="KW-1185">Reference proteome</keyword>
<dbReference type="Proteomes" id="UP000007819">
    <property type="component" value="Chromosome A2"/>
</dbReference>
<dbReference type="RefSeq" id="XP_016662475.1">
    <property type="nucleotide sequence ID" value="XM_016806986.1"/>
</dbReference>
<evidence type="ECO:0008006" key="3">
    <source>
        <dbReference type="Google" id="ProtNLM"/>
    </source>
</evidence>
<dbReference type="KEGG" id="api:107884580"/>
<reference evidence="1" key="2">
    <citation type="submission" date="2022-06" db="UniProtKB">
        <authorList>
            <consortium name="EnsemblMetazoa"/>
        </authorList>
    </citation>
    <scope>IDENTIFICATION</scope>
</reference>